<accession>A0A391P2Q8</accession>
<proteinExistence type="predicted"/>
<dbReference type="RefSeq" id="WP_119298635.1">
    <property type="nucleotide sequence ID" value="NZ_BHGK01000001.1"/>
</dbReference>
<dbReference type="EMBL" id="BHGK01000001">
    <property type="protein sequence ID" value="GCA68021.1"/>
    <property type="molecule type" value="Genomic_DNA"/>
</dbReference>
<dbReference type="GO" id="GO:0003677">
    <property type="term" value="F:DNA binding"/>
    <property type="evidence" value="ECO:0007669"/>
    <property type="project" value="InterPro"/>
</dbReference>
<dbReference type="NCBIfam" id="TIGR00616">
    <property type="entry name" value="rect"/>
    <property type="match status" value="1"/>
</dbReference>
<name>A0A391P2Q8_9FIRM</name>
<reference evidence="3" key="1">
    <citation type="submission" date="2018-09" db="EMBL/GenBank/DDBJ databases">
        <title>Draft Genome Sequence of Mediterraneibacter sp. KCTC 15684.</title>
        <authorList>
            <person name="Kim J.S."/>
            <person name="Han K.I."/>
            <person name="Suh M.K."/>
            <person name="Lee K.C."/>
            <person name="Eom M.K."/>
            <person name="Lee J.H."/>
            <person name="Park S.H."/>
            <person name="Kang S.W."/>
            <person name="Park J.E."/>
            <person name="Oh B.S."/>
            <person name="Yu S.Y."/>
            <person name="Choi S.H."/>
            <person name="Lee D.H."/>
            <person name="Yoon H."/>
            <person name="Kim B."/>
            <person name="Yang S.J."/>
            <person name="Lee J.S."/>
        </authorList>
    </citation>
    <scope>NUCLEOTIDE SEQUENCE [LARGE SCALE GENOMIC DNA]</scope>
    <source>
        <strain evidence="3">KCTC 15684</strain>
    </source>
</reference>
<dbReference type="InterPro" id="IPR018330">
    <property type="entry name" value="RecT_fam"/>
</dbReference>
<evidence type="ECO:0000256" key="1">
    <source>
        <dbReference type="SAM" id="MobiDB-lite"/>
    </source>
</evidence>
<dbReference type="Pfam" id="PF03837">
    <property type="entry name" value="RecT"/>
    <property type="match status" value="1"/>
</dbReference>
<protein>
    <recommendedName>
        <fullName evidence="4">Recombinase</fullName>
    </recommendedName>
</protein>
<keyword evidence="3" id="KW-1185">Reference proteome</keyword>
<evidence type="ECO:0008006" key="4">
    <source>
        <dbReference type="Google" id="ProtNLM"/>
    </source>
</evidence>
<organism evidence="2 3">
    <name type="scientific">Mediterraneibacter butyricigenes</name>
    <dbReference type="NCBI Taxonomy" id="2316025"/>
    <lineage>
        <taxon>Bacteria</taxon>
        <taxon>Bacillati</taxon>
        <taxon>Bacillota</taxon>
        <taxon>Clostridia</taxon>
        <taxon>Lachnospirales</taxon>
        <taxon>Lachnospiraceae</taxon>
        <taxon>Mediterraneibacter</taxon>
    </lineage>
</organism>
<comment type="caution">
    <text evidence="2">The sequence shown here is derived from an EMBL/GenBank/DDBJ whole genome shotgun (WGS) entry which is preliminary data.</text>
</comment>
<sequence length="320" mass="36286">MGQMTADQYLDQIQSKLMQTLTEKKDAMPPGFNQQRFALNCVTVIRDMMKDRKKKENLQTVDINSIVLCMIKGAYLGLDFLNGECYAIPYKGEMTFQTDYKGEIKVCKRFSNDPIKDIYAKVVRKGDAYDEGVEGGAQVLNFKPVPFSNEEIIGAFAVVMYADGTIKYDSMSVEEIRHTKDTYSKAANSQAWRDSFGEMCKKTVIRRLSKLIDLNLDKVEMIKAYEEGSGFEFENQQISGGSTRQAAQLPGTENVVDAFAPGQTTGQKTLEQKPQPAVTPQDFRQAPEREPIAEEIPPQYYPEEEFMSPDDYPDDEMPWK</sequence>
<feature type="compositionally biased region" description="Acidic residues" evidence="1">
    <location>
        <begin position="302"/>
        <end position="320"/>
    </location>
</feature>
<gene>
    <name evidence="2" type="ORF">KGMB01110_24570</name>
</gene>
<dbReference type="Proteomes" id="UP000265643">
    <property type="component" value="Unassembled WGS sequence"/>
</dbReference>
<dbReference type="GO" id="GO:0006259">
    <property type="term" value="P:DNA metabolic process"/>
    <property type="evidence" value="ECO:0007669"/>
    <property type="project" value="InterPro"/>
</dbReference>
<dbReference type="AlphaFoldDB" id="A0A391P2Q8"/>
<feature type="region of interest" description="Disordered" evidence="1">
    <location>
        <begin position="264"/>
        <end position="320"/>
    </location>
</feature>
<dbReference type="InterPro" id="IPR004590">
    <property type="entry name" value="ssDNA_annealing_RecT"/>
</dbReference>
<evidence type="ECO:0000313" key="3">
    <source>
        <dbReference type="Proteomes" id="UP000265643"/>
    </source>
</evidence>
<evidence type="ECO:0000313" key="2">
    <source>
        <dbReference type="EMBL" id="GCA68021.1"/>
    </source>
</evidence>